<comment type="similarity">
    <text evidence="6">Belongs to the ABC-4 integral membrane protein family.</text>
</comment>
<dbReference type="STRING" id="1499967.U27_03472"/>
<dbReference type="Pfam" id="PF12704">
    <property type="entry name" value="MacB_PCD"/>
    <property type="match status" value="1"/>
</dbReference>
<dbReference type="AlphaFoldDB" id="A0A081BW05"/>
<name>A0A081BW05_VECG1</name>
<gene>
    <name evidence="10" type="ORF">U27_03472</name>
</gene>
<evidence type="ECO:0000256" key="6">
    <source>
        <dbReference type="ARBA" id="ARBA00038076"/>
    </source>
</evidence>
<evidence type="ECO:0000313" key="10">
    <source>
        <dbReference type="EMBL" id="GAK56510.1"/>
    </source>
</evidence>
<accession>A0A081BW05</accession>
<reference evidence="10" key="1">
    <citation type="journal article" date="2015" name="PeerJ">
        <title>First genomic representation of candidate bacterial phylum KSB3 points to enhanced environmental sensing as a trigger of wastewater bulking.</title>
        <authorList>
            <person name="Sekiguchi Y."/>
            <person name="Ohashi A."/>
            <person name="Parks D.H."/>
            <person name="Yamauchi T."/>
            <person name="Tyson G.W."/>
            <person name="Hugenholtz P."/>
        </authorList>
    </citation>
    <scope>NUCLEOTIDE SEQUENCE [LARGE SCALE GENOMIC DNA]</scope>
</reference>
<feature type="domain" description="MacB-like periplasmic core" evidence="9">
    <location>
        <begin position="1"/>
        <end position="86"/>
    </location>
</feature>
<feature type="domain" description="ABC3 transporter permease C-terminal" evidence="8">
    <location>
        <begin position="130"/>
        <end position="252"/>
    </location>
</feature>
<evidence type="ECO:0000256" key="4">
    <source>
        <dbReference type="ARBA" id="ARBA00022989"/>
    </source>
</evidence>
<keyword evidence="10" id="KW-0547">Nucleotide-binding</keyword>
<dbReference type="eggNOG" id="COG0577">
    <property type="taxonomic scope" value="Bacteria"/>
</dbReference>
<dbReference type="GO" id="GO:0005886">
    <property type="term" value="C:plasma membrane"/>
    <property type="evidence" value="ECO:0007669"/>
    <property type="project" value="UniProtKB-SubCell"/>
</dbReference>
<evidence type="ECO:0000256" key="1">
    <source>
        <dbReference type="ARBA" id="ARBA00004651"/>
    </source>
</evidence>
<dbReference type="InterPro" id="IPR003838">
    <property type="entry name" value="ABC3_permease_C"/>
</dbReference>
<feature type="transmembrane region" description="Helical" evidence="7">
    <location>
        <begin position="188"/>
        <end position="205"/>
    </location>
</feature>
<dbReference type="InterPro" id="IPR050250">
    <property type="entry name" value="Macrolide_Exporter_MacB"/>
</dbReference>
<keyword evidence="4 7" id="KW-1133">Transmembrane helix</keyword>
<dbReference type="HOGENOM" id="CLU_000604_8_0_0"/>
<dbReference type="PANTHER" id="PTHR30572">
    <property type="entry name" value="MEMBRANE COMPONENT OF TRANSPORTER-RELATED"/>
    <property type="match status" value="1"/>
</dbReference>
<keyword evidence="5 7" id="KW-0472">Membrane</keyword>
<dbReference type="GO" id="GO:0005524">
    <property type="term" value="F:ATP binding"/>
    <property type="evidence" value="ECO:0007669"/>
    <property type="project" value="UniProtKB-KW"/>
</dbReference>
<evidence type="ECO:0000259" key="8">
    <source>
        <dbReference type="Pfam" id="PF02687"/>
    </source>
</evidence>
<dbReference type="InterPro" id="IPR025857">
    <property type="entry name" value="MacB_PCD"/>
</dbReference>
<keyword evidence="3 7" id="KW-0812">Transmembrane</keyword>
<dbReference type="Pfam" id="PF02687">
    <property type="entry name" value="FtsX"/>
    <property type="match status" value="1"/>
</dbReference>
<organism evidence="10">
    <name type="scientific">Vecturithrix granuli</name>
    <dbReference type="NCBI Taxonomy" id="1499967"/>
    <lineage>
        <taxon>Bacteria</taxon>
        <taxon>Candidatus Moduliflexota</taxon>
        <taxon>Candidatus Vecturitrichia</taxon>
        <taxon>Candidatus Vecturitrichales</taxon>
        <taxon>Candidatus Vecturitrichaceae</taxon>
        <taxon>Candidatus Vecturithrix</taxon>
    </lineage>
</organism>
<evidence type="ECO:0000256" key="5">
    <source>
        <dbReference type="ARBA" id="ARBA00023136"/>
    </source>
</evidence>
<keyword evidence="2" id="KW-1003">Cell membrane</keyword>
<dbReference type="Proteomes" id="UP000030661">
    <property type="component" value="Unassembled WGS sequence"/>
</dbReference>
<comment type="subcellular location">
    <subcellularLocation>
        <location evidence="1">Cell membrane</location>
        <topology evidence="1">Multi-pass membrane protein</topology>
    </subcellularLocation>
</comment>
<dbReference type="PANTHER" id="PTHR30572:SF4">
    <property type="entry name" value="ABC TRANSPORTER PERMEASE YTRF"/>
    <property type="match status" value="1"/>
</dbReference>
<keyword evidence="11" id="KW-1185">Reference proteome</keyword>
<protein>
    <submittedName>
        <fullName evidence="10">Putative ABC transporter ATP-binding protein</fullName>
    </submittedName>
</protein>
<evidence type="ECO:0000259" key="9">
    <source>
        <dbReference type="Pfam" id="PF12704"/>
    </source>
</evidence>
<dbReference type="EMBL" id="DF820464">
    <property type="protein sequence ID" value="GAK56510.1"/>
    <property type="molecule type" value="Genomic_DNA"/>
</dbReference>
<evidence type="ECO:0000313" key="11">
    <source>
        <dbReference type="Proteomes" id="UP000030661"/>
    </source>
</evidence>
<evidence type="ECO:0000256" key="2">
    <source>
        <dbReference type="ARBA" id="ARBA00022475"/>
    </source>
</evidence>
<sequence>MIGRRIKELLFAEENPVGRYITINGVSFQVVGVFNLRKVGDQGRDPTELIHVPLLTFQQVFDYGENIGWLGICVKKHVSASEVEIRFKNLLKRRHKVAPEDERGIGSWNAEKLFQKIQGLFYMLAFFIWLVGTGTIIAGIVGVSNIMLIIVKERTCEIGVRKALGATPFSIVSLILQEAVFITAVSGYMGLVAGVGAIEGIGYIMDRFHLQNEVFTNPEIDFQMAITAAILLVITGAFAGLIPARSAAKINPIEALRSE</sequence>
<feature type="transmembrane region" description="Helical" evidence="7">
    <location>
        <begin position="120"/>
        <end position="151"/>
    </location>
</feature>
<dbReference type="GO" id="GO:0022857">
    <property type="term" value="F:transmembrane transporter activity"/>
    <property type="evidence" value="ECO:0007669"/>
    <property type="project" value="TreeGrafter"/>
</dbReference>
<keyword evidence="10" id="KW-0067">ATP-binding</keyword>
<evidence type="ECO:0000256" key="7">
    <source>
        <dbReference type="SAM" id="Phobius"/>
    </source>
</evidence>
<evidence type="ECO:0000256" key="3">
    <source>
        <dbReference type="ARBA" id="ARBA00022692"/>
    </source>
</evidence>
<proteinExistence type="inferred from homology"/>
<feature type="transmembrane region" description="Helical" evidence="7">
    <location>
        <begin position="225"/>
        <end position="244"/>
    </location>
</feature>